<dbReference type="PRINTS" id="PR00114">
    <property type="entry name" value="STPHPHTASE"/>
</dbReference>
<keyword evidence="9" id="KW-1185">Reference proteome</keyword>
<reference evidence="8 9" key="1">
    <citation type="submission" date="2015-07" db="EMBL/GenBank/DDBJ databases">
        <title>High-quality genome of monoxenous trypanosomatid Leptomonas pyrrhocoris.</title>
        <authorList>
            <person name="Flegontov P."/>
            <person name="Butenko A."/>
            <person name="Firsov S."/>
            <person name="Vlcek C."/>
            <person name="Logacheva M.D."/>
            <person name="Field M."/>
            <person name="Filatov D."/>
            <person name="Flegontova O."/>
            <person name="Gerasimov E."/>
            <person name="Jackson A.P."/>
            <person name="Kelly S."/>
            <person name="Opperdoes F."/>
            <person name="O'Reilly A."/>
            <person name="Votypka J."/>
            <person name="Yurchenko V."/>
            <person name="Lukes J."/>
        </authorList>
    </citation>
    <scope>NUCLEOTIDE SEQUENCE [LARGE SCALE GENOMIC DNA]</scope>
    <source>
        <strain evidence="8">H10</strain>
    </source>
</reference>
<feature type="compositionally biased region" description="Polar residues" evidence="6">
    <location>
        <begin position="1688"/>
        <end position="1719"/>
    </location>
</feature>
<proteinExistence type="inferred from homology"/>
<feature type="compositionally biased region" description="Gly residues" evidence="6">
    <location>
        <begin position="1410"/>
        <end position="1422"/>
    </location>
</feature>
<dbReference type="EMBL" id="LGTL01000030">
    <property type="protein sequence ID" value="KPA74307.1"/>
    <property type="molecule type" value="Genomic_DNA"/>
</dbReference>
<comment type="similarity">
    <text evidence="2 5">Belongs to the PPP phosphatase family.</text>
</comment>
<dbReference type="RefSeq" id="XP_015652745.1">
    <property type="nucleotide sequence ID" value="XM_015808694.1"/>
</dbReference>
<dbReference type="InterPro" id="IPR011992">
    <property type="entry name" value="EF-hand-dom_pair"/>
</dbReference>
<feature type="region of interest" description="Disordered" evidence="6">
    <location>
        <begin position="1520"/>
        <end position="1570"/>
    </location>
</feature>
<feature type="region of interest" description="Disordered" evidence="6">
    <location>
        <begin position="2100"/>
        <end position="2126"/>
    </location>
</feature>
<evidence type="ECO:0000256" key="1">
    <source>
        <dbReference type="ARBA" id="ARBA00001936"/>
    </source>
</evidence>
<feature type="compositionally biased region" description="Low complexity" evidence="6">
    <location>
        <begin position="2808"/>
        <end position="2822"/>
    </location>
</feature>
<comment type="caution">
    <text evidence="8">The sequence shown here is derived from an EMBL/GenBank/DDBJ whole genome shotgun (WGS) entry which is preliminary data.</text>
</comment>
<dbReference type="SUPFAM" id="SSF56300">
    <property type="entry name" value="Metallo-dependent phosphatases"/>
    <property type="match status" value="1"/>
</dbReference>
<evidence type="ECO:0000256" key="4">
    <source>
        <dbReference type="ARBA" id="ARBA00023211"/>
    </source>
</evidence>
<dbReference type="RefSeq" id="XP_015652746.1">
    <property type="nucleotide sequence ID" value="XM_015808695.1"/>
</dbReference>
<keyword evidence="5" id="KW-0378">Hydrolase</keyword>
<dbReference type="VEuPathDB" id="TriTrypDB:LpyrH10_30_0600"/>
<feature type="compositionally biased region" description="Polar residues" evidence="6">
    <location>
        <begin position="2366"/>
        <end position="2381"/>
    </location>
</feature>
<feature type="region of interest" description="Disordered" evidence="6">
    <location>
        <begin position="977"/>
        <end position="1027"/>
    </location>
</feature>
<evidence type="ECO:0000313" key="8">
    <source>
        <dbReference type="EMBL" id="KPA74306.1"/>
    </source>
</evidence>
<feature type="region of interest" description="Disordered" evidence="6">
    <location>
        <begin position="1436"/>
        <end position="1486"/>
    </location>
</feature>
<feature type="compositionally biased region" description="Polar residues" evidence="6">
    <location>
        <begin position="3255"/>
        <end position="3276"/>
    </location>
</feature>
<feature type="region of interest" description="Disordered" evidence="6">
    <location>
        <begin position="1382"/>
        <end position="1422"/>
    </location>
</feature>
<accession>A0A0M9FRC7</accession>
<feature type="region of interest" description="Disordered" evidence="6">
    <location>
        <begin position="1678"/>
        <end position="1760"/>
    </location>
</feature>
<feature type="region of interest" description="Disordered" evidence="6">
    <location>
        <begin position="1182"/>
        <end position="1218"/>
    </location>
</feature>
<feature type="compositionally biased region" description="Low complexity" evidence="6">
    <location>
        <begin position="3225"/>
        <end position="3235"/>
    </location>
</feature>
<keyword evidence="3" id="KW-0479">Metal-binding</keyword>
<feature type="compositionally biased region" description="Low complexity" evidence="6">
    <location>
        <begin position="1720"/>
        <end position="1734"/>
    </location>
</feature>
<feature type="region of interest" description="Disordered" evidence="6">
    <location>
        <begin position="1625"/>
        <end position="1649"/>
    </location>
</feature>
<name>A0A0M9FRC7_LEPPY</name>
<feature type="region of interest" description="Disordered" evidence="6">
    <location>
        <begin position="3580"/>
        <end position="3606"/>
    </location>
</feature>
<feature type="region of interest" description="Disordered" evidence="6">
    <location>
        <begin position="2636"/>
        <end position="3322"/>
    </location>
</feature>
<feature type="compositionally biased region" description="Low complexity" evidence="6">
    <location>
        <begin position="3277"/>
        <end position="3289"/>
    </location>
</feature>
<feature type="region of interest" description="Disordered" evidence="6">
    <location>
        <begin position="1235"/>
        <end position="1255"/>
    </location>
</feature>
<gene>
    <name evidence="8" type="ORF">ABB37_09299</name>
</gene>
<feature type="compositionally biased region" description="Polar residues" evidence="6">
    <location>
        <begin position="3083"/>
        <end position="3101"/>
    </location>
</feature>
<feature type="region of interest" description="Disordered" evidence="6">
    <location>
        <begin position="800"/>
        <end position="829"/>
    </location>
</feature>
<dbReference type="PROSITE" id="PS00125">
    <property type="entry name" value="SER_THR_PHOSPHATASE"/>
    <property type="match status" value="1"/>
</dbReference>
<dbReference type="PANTHER" id="PTHR45668:SF5">
    <property type="entry name" value="SERINE_THREONINE-PROTEIN PHOSPHATASE 5"/>
    <property type="match status" value="1"/>
</dbReference>
<dbReference type="PANTHER" id="PTHR45668">
    <property type="entry name" value="SERINE/THREONINE-PROTEIN PHOSPHATASE 5-RELATED"/>
    <property type="match status" value="1"/>
</dbReference>
<evidence type="ECO:0000259" key="7">
    <source>
        <dbReference type="PROSITE" id="PS50222"/>
    </source>
</evidence>
<organism evidence="8 9">
    <name type="scientific">Leptomonas pyrrhocoris</name>
    <name type="common">Firebug parasite</name>
    <dbReference type="NCBI Taxonomy" id="157538"/>
    <lineage>
        <taxon>Eukaryota</taxon>
        <taxon>Discoba</taxon>
        <taxon>Euglenozoa</taxon>
        <taxon>Kinetoplastea</taxon>
        <taxon>Metakinetoplastina</taxon>
        <taxon>Trypanosomatida</taxon>
        <taxon>Trypanosomatidae</taxon>
        <taxon>Leishmaniinae</taxon>
        <taxon>Leptomonas</taxon>
    </lineage>
</organism>
<feature type="region of interest" description="Disordered" evidence="6">
    <location>
        <begin position="3368"/>
        <end position="3424"/>
    </location>
</feature>
<dbReference type="InterPro" id="IPR002048">
    <property type="entry name" value="EF_hand_dom"/>
</dbReference>
<feature type="compositionally biased region" description="Polar residues" evidence="6">
    <location>
        <begin position="3520"/>
        <end position="3532"/>
    </location>
</feature>
<feature type="compositionally biased region" description="Low complexity" evidence="6">
    <location>
        <begin position="1014"/>
        <end position="1027"/>
    </location>
</feature>
<feature type="region of interest" description="Disordered" evidence="6">
    <location>
        <begin position="147"/>
        <end position="215"/>
    </location>
</feature>
<feature type="domain" description="EF-hand" evidence="7">
    <location>
        <begin position="1830"/>
        <end position="1865"/>
    </location>
</feature>
<dbReference type="InterPro" id="IPR006186">
    <property type="entry name" value="Ser/Thr-sp_prot-phosphatase"/>
</dbReference>
<comment type="cofactor">
    <cofactor evidence="1">
        <name>Mn(2+)</name>
        <dbReference type="ChEBI" id="CHEBI:29035"/>
    </cofactor>
</comment>
<feature type="compositionally biased region" description="Low complexity" evidence="6">
    <location>
        <begin position="1678"/>
        <end position="1687"/>
    </location>
</feature>
<feature type="compositionally biased region" description="Polar residues" evidence="6">
    <location>
        <begin position="2938"/>
        <end position="2947"/>
    </location>
</feature>
<evidence type="ECO:0000256" key="2">
    <source>
        <dbReference type="ARBA" id="ARBA00008294"/>
    </source>
</evidence>
<dbReference type="EMBL" id="LGTL01000030">
    <property type="protein sequence ID" value="KPA74306.1"/>
    <property type="molecule type" value="Genomic_DNA"/>
</dbReference>
<feature type="compositionally biased region" description="Low complexity" evidence="6">
    <location>
        <begin position="3059"/>
        <end position="3073"/>
    </location>
</feature>
<feature type="compositionally biased region" description="Basic residues" evidence="6">
    <location>
        <begin position="2356"/>
        <end position="2365"/>
    </location>
</feature>
<evidence type="ECO:0000313" key="9">
    <source>
        <dbReference type="Proteomes" id="UP000037923"/>
    </source>
</evidence>
<feature type="compositionally biased region" description="Polar residues" evidence="6">
    <location>
        <begin position="2654"/>
        <end position="2676"/>
    </location>
</feature>
<keyword evidence="4" id="KW-0464">Manganese</keyword>
<feature type="region of interest" description="Disordered" evidence="6">
    <location>
        <begin position="1916"/>
        <end position="1940"/>
    </location>
</feature>
<feature type="compositionally biased region" description="Low complexity" evidence="6">
    <location>
        <begin position="2750"/>
        <end position="2760"/>
    </location>
</feature>
<feature type="region of interest" description="Disordered" evidence="6">
    <location>
        <begin position="2328"/>
        <end position="2384"/>
    </location>
</feature>
<feature type="compositionally biased region" description="Polar residues" evidence="6">
    <location>
        <begin position="3111"/>
        <end position="3123"/>
    </location>
</feature>
<feature type="compositionally biased region" description="Low complexity" evidence="6">
    <location>
        <begin position="2994"/>
        <end position="3010"/>
    </location>
</feature>
<dbReference type="OMA" id="CIATANT"/>
<feature type="compositionally biased region" description="Polar residues" evidence="6">
    <location>
        <begin position="1189"/>
        <end position="1200"/>
    </location>
</feature>
<dbReference type="Proteomes" id="UP000037923">
    <property type="component" value="Unassembled WGS sequence"/>
</dbReference>
<feature type="compositionally biased region" description="Low complexity" evidence="6">
    <location>
        <begin position="2849"/>
        <end position="2862"/>
    </location>
</feature>
<dbReference type="InterPro" id="IPR051134">
    <property type="entry name" value="PPP_phosphatase"/>
</dbReference>
<evidence type="ECO:0000256" key="6">
    <source>
        <dbReference type="SAM" id="MobiDB-lite"/>
    </source>
</evidence>
<sequence>MNALIQTEQAEEYIARFALRQLVEEWLSRVGGECPDDPYQYLIDEADDQRRSGGGIVTCPNKWCNMTMPASRFAAHQMTCNDSTSWVRCVRCNVRVDAAKLSQHRLYCKLERCAFCGEMVLPRMLALCPYRTIAKAEQDRQAALHRRERRVEKEAMRGGVPLIMSGPSTARGAGTRPPSTLPASAPSPPPAPQPSCSSYAPVIDSSAEPPSQVSLSAAETAAVEVASKDTEAQPIMKTPSTASASLLQKSVSGCVLSSRTEQDGVDGPSLSVTVAVPPGDDEPKRRGKNADATNSGTPDAVDNGSSESSVPRPSFPAFLAADMAVRETLKNYPDALVPALSTIQTIWRRNMTMHLFRQQVFSAVWQRMDSAQEGATGRSKDTAALRLVDHNLRTDRRLSSIDVGSGHGSSSHRRGSAAVVAATGVSSELSSSALSGPLKDSDFYADEEPIPSFQSDPVCVCSTPLNSGGFMRVPDLEALMRHCQGREVLQFSVVLKIVRAATKLLQRRPLVQHIAIPANSSLIIVGDVHGQMKDLEYIINSMGLPSAERFYLFNGDFVDRGVYGCEVLMLIYGLLCTYPDSVFLNRGNHENYSTNIEYGFMAELYAKYASRAAYLLDAMTDSYEVMPLMSVVDHRVAVMHGGAPRLVCKLSEIEAIGHVRDIPVEQQSTRSEQLLAELLWNDPVEKFRSRQLGMNHQGEGWRSSSRGCGVEYLSNITEQFLKNNDLKLLIRSHDVKTAGFDLVHKNKSITVFSASNYGGVSGNRGAVAVLTREAEQPVFHTWFLKEDYREHQQDGLLDGGIDACSQDDRNRGRAGGDGGSPLVGTTGASANRMGLGSADGLARTMGLLTANTAALAAPRELSMKTDGTSGSVVVAAGSGISPHNASNASALTGPTPPSQQRYLRRVNATTLAEAALMDGDEYICAYYLSSGGVLGDEDLMNDASNRSSAFSDSEERINAESTTAAAVVGDGATCTPAALGRAPPTKMNSTSVTGSSTQRWLTTTTGGGGGSANGGSMSSGCRTTSGSRGTQASIASYSSLSSQGALRPGCALAQDASIMIQLQTLQQIRELTYFQRYALLVAFNQVDEMHTGTVFKAEWCVVMRDVLNLDIPWYYLCQFLAPRLVVDGAPSVEYMRFLRHFDVCFAIDYRLSWQKSTVRRISGGLDLPEDVVNAFCERPAMNASSASSPNGNTTMTNSCGDANKERNASAMPKSAPDLLSTSPLTTSMLELPAATEAPTPSHGAPSETGSSGKPWKFASANAIGTAASTEQPTTEGEDWWCDVQLDFRTFAMKVRVLSPAAAAMEDNEIFALFCFFDVSMQGHVYVGDMVNSIIAVMDEGGGAEEPELLVSGELDFSMVAGGRRAESPPHAVPYHSLSCSSTISSSSSEAPRGGGGGNFALRAKRAAGGKPNGDGDGGGGGRSLLASKLKVIENRLRLIRPPSSSSDEPDSGRIGDGDDAESGSGSRGTSPVAPPSSGADDGTHSYLSAPQAARHDFLAKVDGGALVGASGEQIVDIISTTSPTAPGSRLGRIHVPHPSSSEETDASSSVTSTRPAASRRNSVMTDSALKRCRSVSDANTADTQTGSCDSGAAPPVLASTAFVANTQFSSPASQVLVLPLDYEEDETDPHDAGATVPPEPRVPRASTLADATAATVVDSTLGGEHTADSDAATSAAAAMAAATEESAPQSLVSRSRLKSNPITADDGTSTTESPEDVSNTTSTSRTSPTSRSSTAPLRRHHSFNESPTSVSSSSSVTGPAMGMSKPFDDYNAALFQLNSGNAAEGDGVGGIDLNTRATLPLTLEQRVNKRLSMPPWIYPTLMRVQEQLLGGYTRLRFLFQALNRSHNGRLTEAEFLPLMKFMNCLLEHPLSPAQGHQLFECMHDSAIHYVQSMRNRRRQRSGSLYSDLMDLSNVQGSPVGVPGERTKPTSAQDPSPADVLPDGNAYAQHRYLSEQVRGERYILFMEFLAFFGVKPVQHEDEVEALEELLFDATDANDAASAVGTPFGDLAREGSADGVGSERPLANADLAVDENAGSLSSVSVTISTGVPASAAAAAAAASAGGAASQADGTETRQPAAIRVKGHFTETPTALHVAEMPNTAGRPLSSDGVGYAATPPGQRRRNSSAAAPFLLSTVAEAAPSASVPRQSDLLDSDSPSIAVNSSSLGGNNPHLASWAAPSSGATLIPTVVANGKLSPHRRLSSAAVSGIGVPNGGDVVSAVNNVHNPTMPQASLRSASTVASAALSLDDVGDRHLHASVIPTPMDVLTALATLGDVYGADITVKELMQRLAAASQQSPPSRRTRAVLPQPQDHHTPIAFAASSLTSFASNSSEANHHHRQLNNNDGDAAPSPPPAKQKRVLHPRRTNSPPQRLQCNAQSESHGAGAAQMFSVGFTSPTSSFHAPSPITVSLDVPQHTHVALQSSLSGGDHNGARLNSHSNPGAEAEFSLVSLYTAPSQTSRLNSRNHTIVSSVMVPTPPPMHAVPHSRVAGQSSTSHSQRPDSYLELSLASISARPYMLNQTAEQRVTMPFNRSFGAQHPTHSTSPVLSFAASMSSAVMVGSDTCAGGAVVDHVGLPGSTTRHTSTTVAVVPVQGSRHHQRVPGIHAAKHGAAATVLMNASSTTSENELVAMSVVPFTGRAPGPPAPPTRQRGMPNNTTATLSDAQPASSSVTSDSRGAGADDGAPQKLLRPPSLLRKHRPAENTTEEEDGSPHRTVAEVPHQQHPHHRIRSDAAATPEKHPPPPPPPLSSSSLARPSRPTSVPQSQERDDTVSPAGHQKAGATPKAPTETEGSDEVERVLSKLEGGAAAAAAAVATTATVAPTHAQQDSRTTASDAARSGSHSPPCPASEASVAVSSFSSPTRAFPTHDGGSSSTEGGRLSTPAPPPLPLNQGDAHDHHAAASRSRPSRSTPVAKNASPLPLVPSGEAAAAEFPVSQMASAKNNDVSEAPETTTTTTTTQSSPKVHTGRPGSTGTSTVAPPPPSPVLPGGDGAASTAADALSSPAAPSSGGPPPQRDPHRLGTASDAAGEECRGESAADTQHPPSRRASKATKERHGSGNSNSSANAKKPSSVTERKASVKSAGTASVSSAHSRGSTSEATLLAVPPSTSPDSTPKNANTPTADDRRTSSGSSTTKKNGLPRSTKSNKPSTGSQGAPPKVKEEATAADDAMLEAAPMTAIPPSDKATPPSTAAAHGRRPRLPPPTRRLPLKSLVARAPALQHIGDSSPAAAAGAEGHGDGAHVNGAAGKAGQPKGTNSPSAATAKTNCHGSSSKGTANTATAVTADAAQLPSAAPEKSLTAPARPPPPERRDSATDSNDCASSVLASAALTPCPPLQSAMARSTPPAVILEMPKGSEMSPLAKFAAATRGVRGGKKRRNQQSSGSSVTSGSGGNRSRRDSGEDSQRCKSTQKEGWAEPATGATVSFSPPTLSIAHIVAVPQLTAHHNLPGGGGDGLGGGSCSSHPSILEPLPAIEKAASTGSNSGVSSPESLYVPRDTEPHPAQAKPSPLYPLQPKLPASNNASLSRDSNGVSAASMTDRIKMVAGANAESVLGASTKRSAVQGLKSGKASAEAPRLVTGGSHYPALPPHNNGPILSPITPAAHR</sequence>
<comment type="catalytic activity">
    <reaction evidence="5">
        <text>O-phospho-L-threonyl-[protein] + H2O = L-threonyl-[protein] + phosphate</text>
        <dbReference type="Rhea" id="RHEA:47004"/>
        <dbReference type="Rhea" id="RHEA-COMP:11060"/>
        <dbReference type="Rhea" id="RHEA-COMP:11605"/>
        <dbReference type="ChEBI" id="CHEBI:15377"/>
        <dbReference type="ChEBI" id="CHEBI:30013"/>
        <dbReference type="ChEBI" id="CHEBI:43474"/>
        <dbReference type="ChEBI" id="CHEBI:61977"/>
        <dbReference type="EC" id="3.1.3.16"/>
    </reaction>
</comment>
<feature type="compositionally biased region" description="Polar residues" evidence="6">
    <location>
        <begin position="3480"/>
        <end position="3491"/>
    </location>
</feature>
<feature type="region of interest" description="Disordered" evidence="6">
    <location>
        <begin position="258"/>
        <end position="313"/>
    </location>
</feature>
<protein>
    <recommendedName>
        <fullName evidence="5">Serine/threonine-protein phosphatase</fullName>
        <ecNumber evidence="5">3.1.3.16</ecNumber>
    </recommendedName>
</protein>
<dbReference type="SMART" id="SM00156">
    <property type="entry name" value="PP2Ac"/>
    <property type="match status" value="1"/>
</dbReference>
<feature type="compositionally biased region" description="Low complexity" evidence="6">
    <location>
        <begin position="993"/>
        <end position="1004"/>
    </location>
</feature>
<feature type="compositionally biased region" description="Polar residues" evidence="6">
    <location>
        <begin position="2825"/>
        <end position="2835"/>
    </location>
</feature>
<dbReference type="GO" id="GO:0004722">
    <property type="term" value="F:protein serine/threonine phosphatase activity"/>
    <property type="evidence" value="ECO:0007669"/>
    <property type="project" value="UniProtKB-EC"/>
</dbReference>
<feature type="compositionally biased region" description="Polar residues" evidence="6">
    <location>
        <begin position="291"/>
        <end position="311"/>
    </location>
</feature>
<feature type="compositionally biased region" description="Basic and acidic residues" evidence="6">
    <location>
        <begin position="3397"/>
        <end position="3416"/>
    </location>
</feature>
<feature type="compositionally biased region" description="Polar residues" evidence="6">
    <location>
        <begin position="3142"/>
        <end position="3155"/>
    </location>
</feature>
<dbReference type="PROSITE" id="PS50222">
    <property type="entry name" value="EF_HAND_2"/>
    <property type="match status" value="1"/>
</dbReference>
<dbReference type="InterPro" id="IPR004843">
    <property type="entry name" value="Calcineurin-like_PHP"/>
</dbReference>
<dbReference type="InterPro" id="IPR029052">
    <property type="entry name" value="Metallo-depent_PP-like"/>
</dbReference>
<dbReference type="Gene3D" id="3.60.21.10">
    <property type="match status" value="1"/>
</dbReference>
<dbReference type="GeneID" id="26909582"/>
<dbReference type="Pfam" id="PF00149">
    <property type="entry name" value="Metallophos"/>
    <property type="match status" value="1"/>
</dbReference>
<dbReference type="SUPFAM" id="SSF47473">
    <property type="entry name" value="EF-hand"/>
    <property type="match status" value="1"/>
</dbReference>
<dbReference type="GO" id="GO:0005509">
    <property type="term" value="F:calcium ion binding"/>
    <property type="evidence" value="ECO:0007669"/>
    <property type="project" value="InterPro"/>
</dbReference>
<feature type="compositionally biased region" description="Low complexity" evidence="6">
    <location>
        <begin position="1746"/>
        <end position="1757"/>
    </location>
</feature>
<evidence type="ECO:0000256" key="5">
    <source>
        <dbReference type="RuleBase" id="RU004273"/>
    </source>
</evidence>
<feature type="region of interest" description="Disordered" evidence="6">
    <location>
        <begin position="3479"/>
        <end position="3532"/>
    </location>
</feature>
<dbReference type="EC" id="3.1.3.16" evidence="5"/>
<evidence type="ECO:0000256" key="3">
    <source>
        <dbReference type="ARBA" id="ARBA00022723"/>
    </source>
</evidence>
<dbReference type="OrthoDB" id="265854at2759"/>